<dbReference type="STRING" id="1458275.AZ34_08175"/>
<feature type="transmembrane region" description="Helical" evidence="6">
    <location>
        <begin position="216"/>
        <end position="235"/>
    </location>
</feature>
<dbReference type="PANTHER" id="PTHR32322">
    <property type="entry name" value="INNER MEMBRANE TRANSPORTER"/>
    <property type="match status" value="1"/>
</dbReference>
<organism evidence="8 9">
    <name type="scientific">Hylemonella gracilis str. Niagara R</name>
    <dbReference type="NCBI Taxonomy" id="1458275"/>
    <lineage>
        <taxon>Bacteria</taxon>
        <taxon>Pseudomonadati</taxon>
        <taxon>Pseudomonadota</taxon>
        <taxon>Betaproteobacteria</taxon>
        <taxon>Burkholderiales</taxon>
        <taxon>Comamonadaceae</taxon>
        <taxon>Hylemonella</taxon>
    </lineage>
</organism>
<evidence type="ECO:0000313" key="8">
    <source>
        <dbReference type="EMBL" id="EYC51055.1"/>
    </source>
</evidence>
<keyword evidence="4 6" id="KW-1133">Transmembrane helix</keyword>
<feature type="transmembrane region" description="Helical" evidence="6">
    <location>
        <begin position="34"/>
        <end position="52"/>
    </location>
</feature>
<evidence type="ECO:0000256" key="1">
    <source>
        <dbReference type="ARBA" id="ARBA00004651"/>
    </source>
</evidence>
<dbReference type="RefSeq" id="WP_231495489.1">
    <property type="nucleotide sequence ID" value="NZ_JEMG01000001.1"/>
</dbReference>
<evidence type="ECO:0000256" key="2">
    <source>
        <dbReference type="ARBA" id="ARBA00022475"/>
    </source>
</evidence>
<gene>
    <name evidence="8" type="ORF">AZ34_08175</name>
</gene>
<name>A0A016XGR3_9BURK</name>
<dbReference type="InterPro" id="IPR037185">
    <property type="entry name" value="EmrE-like"/>
</dbReference>
<dbReference type="SUPFAM" id="SSF103481">
    <property type="entry name" value="Multidrug resistance efflux transporter EmrE"/>
    <property type="match status" value="2"/>
</dbReference>
<feature type="transmembrane region" description="Helical" evidence="6">
    <location>
        <begin position="247"/>
        <end position="266"/>
    </location>
</feature>
<reference evidence="8 9" key="1">
    <citation type="submission" date="2014-02" db="EMBL/GenBank/DDBJ databases">
        <title>Draft Genome of Hylemonella gracilis isolated from the Niagara River.</title>
        <authorList>
            <person name="Pawlowski D.R."/>
            <person name="Koudelka G.B."/>
        </authorList>
    </citation>
    <scope>NUCLEOTIDE SEQUENCE [LARGE SCALE GENOMIC DNA]</scope>
    <source>
        <strain evidence="8 9">Niagara R</strain>
    </source>
</reference>
<feature type="transmembrane region" description="Helical" evidence="6">
    <location>
        <begin position="156"/>
        <end position="173"/>
    </location>
</feature>
<dbReference type="PANTHER" id="PTHR32322:SF18">
    <property type="entry name" value="S-ADENOSYLMETHIONINE_S-ADENOSYLHOMOCYSTEINE TRANSPORTER"/>
    <property type="match status" value="1"/>
</dbReference>
<feature type="transmembrane region" description="Helical" evidence="6">
    <location>
        <begin position="7"/>
        <end position="28"/>
    </location>
</feature>
<dbReference type="eggNOG" id="COG0697">
    <property type="taxonomic scope" value="Bacteria"/>
</dbReference>
<feature type="transmembrane region" description="Helical" evidence="6">
    <location>
        <begin position="185"/>
        <end position="204"/>
    </location>
</feature>
<dbReference type="Proteomes" id="UP000023268">
    <property type="component" value="Unassembled WGS sequence"/>
</dbReference>
<accession>A0A016XGR3</accession>
<evidence type="ECO:0000313" key="9">
    <source>
        <dbReference type="Proteomes" id="UP000023268"/>
    </source>
</evidence>
<comment type="caution">
    <text evidence="8">The sequence shown here is derived from an EMBL/GenBank/DDBJ whole genome shotgun (WGS) entry which is preliminary data.</text>
</comment>
<evidence type="ECO:0000256" key="4">
    <source>
        <dbReference type="ARBA" id="ARBA00022989"/>
    </source>
</evidence>
<proteinExistence type="predicted"/>
<keyword evidence="5 6" id="KW-0472">Membrane</keyword>
<keyword evidence="2" id="KW-1003">Cell membrane</keyword>
<feature type="transmembrane region" description="Helical" evidence="6">
    <location>
        <begin position="272"/>
        <end position="291"/>
    </location>
</feature>
<dbReference type="GO" id="GO:0005886">
    <property type="term" value="C:plasma membrane"/>
    <property type="evidence" value="ECO:0007669"/>
    <property type="project" value="UniProtKB-SubCell"/>
</dbReference>
<feature type="domain" description="EamA" evidence="7">
    <location>
        <begin position="155"/>
        <end position="289"/>
    </location>
</feature>
<protein>
    <submittedName>
        <fullName evidence="8">Multidrug transporter</fullName>
    </submittedName>
</protein>
<feature type="transmembrane region" description="Helical" evidence="6">
    <location>
        <begin position="72"/>
        <end position="92"/>
    </location>
</feature>
<evidence type="ECO:0000256" key="3">
    <source>
        <dbReference type="ARBA" id="ARBA00022692"/>
    </source>
</evidence>
<feature type="transmembrane region" description="Helical" evidence="6">
    <location>
        <begin position="98"/>
        <end position="120"/>
    </location>
</feature>
<keyword evidence="3 6" id="KW-0812">Transmembrane</keyword>
<evidence type="ECO:0000259" key="7">
    <source>
        <dbReference type="Pfam" id="PF00892"/>
    </source>
</evidence>
<dbReference type="InterPro" id="IPR000620">
    <property type="entry name" value="EamA_dom"/>
</dbReference>
<feature type="domain" description="EamA" evidence="7">
    <location>
        <begin position="9"/>
        <end position="141"/>
    </location>
</feature>
<evidence type="ECO:0000256" key="6">
    <source>
        <dbReference type="SAM" id="Phobius"/>
    </source>
</evidence>
<dbReference type="EMBL" id="JEMG01000001">
    <property type="protein sequence ID" value="EYC51055.1"/>
    <property type="molecule type" value="Genomic_DNA"/>
</dbReference>
<evidence type="ECO:0000256" key="5">
    <source>
        <dbReference type="ARBA" id="ARBA00023136"/>
    </source>
</evidence>
<dbReference type="AlphaFoldDB" id="A0A016XGR3"/>
<dbReference type="InterPro" id="IPR050638">
    <property type="entry name" value="AA-Vitamin_Transporters"/>
</dbReference>
<sequence length="304" mass="33508">MISPRQLTALVILTLMWGLNWPMMKFSLRELSPLYFRALTMSCGALFLYAWYRARGLRLWPHWDRDGGEWRAIVVIGTPNILGWHALSILGVKELASGRAAVLGFTMPIWTVLLGALFFGERLTRRTLLAVVAVAAAVTLLASSEFSAMSGRPQGIAWMMLAALCWAIGTLLLRRAHLTLPLEALTIWSMILSSLCLWAIAFASEPWPAWQFSGPMWLALAYAAFINYGFAQTLWTSLARHLPPATSAMSVMAIPLVGTLSAALLIGEAPHWQDWAAIVCVTAAIAAVLLPPGALRRRRRKEVA</sequence>
<feature type="transmembrane region" description="Helical" evidence="6">
    <location>
        <begin position="127"/>
        <end position="144"/>
    </location>
</feature>
<comment type="subcellular location">
    <subcellularLocation>
        <location evidence="1">Cell membrane</location>
        <topology evidence="1">Multi-pass membrane protein</topology>
    </subcellularLocation>
</comment>
<dbReference type="Pfam" id="PF00892">
    <property type="entry name" value="EamA"/>
    <property type="match status" value="2"/>
</dbReference>